<proteinExistence type="predicted"/>
<keyword evidence="2" id="KW-1133">Transmembrane helix</keyword>
<protein>
    <submittedName>
        <fullName evidence="4">Outer membrane beta-barrel protein</fullName>
    </submittedName>
</protein>
<gene>
    <name evidence="4" type="ORF">IC231_04730</name>
</gene>
<evidence type="ECO:0000256" key="1">
    <source>
        <dbReference type="SAM" id="MobiDB-lite"/>
    </source>
</evidence>
<dbReference type="Pfam" id="PF13568">
    <property type="entry name" value="OMP_b-brl_2"/>
    <property type="match status" value="1"/>
</dbReference>
<sequence length="553" mass="57350">MATSAPNNTNDPRPTGDLEHLFRQKFAEAEVAPRASLWEQLDHELLVQQNENYRRRLLSYRWAAAASLLLLAGGGTWLSIQPNATAPDSQTGMATTSSATTSAGSSASAGSSVGFYSAPGLAARRSAAGVSGEDMAAATAVTATTRPAAGAPETALATAAGLRSSVRDLLGLGQSRGNTAADNGERSLGLNGGQRGTSAALGSSLLQDGYSLTAAPAAAGIAAFTTAGISPATGADALLTRAVRLPGSVAGFGRPETLPAVPQAAGLLAATDSEEPTQHEDDEPKTAKPRRWKFNAAYAASAFNPNINFAQGSATSPSVSYADFASIKSSGDAYEAAAEEYRDKLQAGLGQRVSLTADYTLNDNWSVAAGLAIAQQEASSGTSWYFLDGKSTAAAFYAPMPSVGANIPPRYDMPVRNVNYRYRTASLPVSVRYNTNAKQGWSVYAKLGAAVNVLLGSRTELEGVPEATRVYSLASSDSPYRKVLASLHSGAGVRFQPATASWSLALGPDLEAGLTTLNANPTQSMLRQNRPYAIGMEASVEFGNVKAAPVARR</sequence>
<dbReference type="Proteomes" id="UP000642468">
    <property type="component" value="Unassembled WGS sequence"/>
</dbReference>
<reference evidence="4 5" key="1">
    <citation type="submission" date="2020-09" db="EMBL/GenBank/DDBJ databases">
        <authorList>
            <person name="Kim M.K."/>
        </authorList>
    </citation>
    <scope>NUCLEOTIDE SEQUENCE [LARGE SCALE GENOMIC DNA]</scope>
    <source>
        <strain evidence="4 5">BT646</strain>
    </source>
</reference>
<feature type="region of interest" description="Disordered" evidence="1">
    <location>
        <begin position="87"/>
        <end position="110"/>
    </location>
</feature>
<organism evidence="4 5">
    <name type="scientific">Hymenobacter duratus</name>
    <dbReference type="NCBI Taxonomy" id="2771356"/>
    <lineage>
        <taxon>Bacteria</taxon>
        <taxon>Pseudomonadati</taxon>
        <taxon>Bacteroidota</taxon>
        <taxon>Cytophagia</taxon>
        <taxon>Cytophagales</taxon>
        <taxon>Hymenobacteraceae</taxon>
        <taxon>Hymenobacter</taxon>
    </lineage>
</organism>
<dbReference type="RefSeq" id="WP_190783423.1">
    <property type="nucleotide sequence ID" value="NZ_JACWZZ010000001.1"/>
</dbReference>
<keyword evidence="2" id="KW-0472">Membrane</keyword>
<evidence type="ECO:0000313" key="4">
    <source>
        <dbReference type="EMBL" id="MBD2714334.1"/>
    </source>
</evidence>
<evidence type="ECO:0000259" key="3">
    <source>
        <dbReference type="Pfam" id="PF13568"/>
    </source>
</evidence>
<keyword evidence="5" id="KW-1185">Reference proteome</keyword>
<feature type="region of interest" description="Disordered" evidence="1">
    <location>
        <begin position="176"/>
        <end position="197"/>
    </location>
</feature>
<keyword evidence="2" id="KW-0812">Transmembrane</keyword>
<comment type="caution">
    <text evidence="4">The sequence shown here is derived from an EMBL/GenBank/DDBJ whole genome shotgun (WGS) entry which is preliminary data.</text>
</comment>
<feature type="transmembrane region" description="Helical" evidence="2">
    <location>
        <begin position="62"/>
        <end position="80"/>
    </location>
</feature>
<evidence type="ECO:0000313" key="5">
    <source>
        <dbReference type="Proteomes" id="UP000642468"/>
    </source>
</evidence>
<dbReference type="EMBL" id="JACWZZ010000001">
    <property type="protein sequence ID" value="MBD2714334.1"/>
    <property type="molecule type" value="Genomic_DNA"/>
</dbReference>
<evidence type="ECO:0000256" key="2">
    <source>
        <dbReference type="SAM" id="Phobius"/>
    </source>
</evidence>
<name>A0ABR8JC37_9BACT</name>
<dbReference type="InterPro" id="IPR025665">
    <property type="entry name" value="Beta-barrel_OMP_2"/>
</dbReference>
<accession>A0ABR8JC37</accession>
<feature type="compositionally biased region" description="Low complexity" evidence="1">
    <location>
        <begin position="91"/>
        <end position="110"/>
    </location>
</feature>
<feature type="domain" description="Outer membrane protein beta-barrel" evidence="3">
    <location>
        <begin position="347"/>
        <end position="515"/>
    </location>
</feature>